<accession>A0A2M7S871</accession>
<dbReference type="Pfam" id="PF01645">
    <property type="entry name" value="Glu_synthase"/>
    <property type="match status" value="1"/>
</dbReference>
<comment type="caution">
    <text evidence="3">The sequence shown here is derived from an EMBL/GenBank/DDBJ whole genome shotgun (WGS) entry which is preliminary data.</text>
</comment>
<evidence type="ECO:0000256" key="1">
    <source>
        <dbReference type="ARBA" id="ARBA00009716"/>
    </source>
</evidence>
<dbReference type="Gene3D" id="3.20.20.70">
    <property type="entry name" value="Aldolase class I"/>
    <property type="match status" value="1"/>
</dbReference>
<evidence type="ECO:0000313" key="3">
    <source>
        <dbReference type="EMBL" id="PIZ15679.1"/>
    </source>
</evidence>
<sequence>MSFSKPNASPATGTRNRVNASPVSGLCVTCMDGCVGLCEVAKSAIRGREFLYPQPYGKIVAGSEKDYPIDFSHFNIQGTCVGAVGTEADSDKATFPSVNVGTEIGSKNRLKLDVPFFTGALGSTDVARINWEDTAVGAAICGTMVVVGENVCGMDPDSEIKNGRVVKSPEMDRRVKSYQKWHDGSGAIVVQYNIEDGRLGVPEYVLELGVEAIEPKWGQGAKDIGGEVKLPTIERALQLKKRGYIVYPDPEDPVVQKAYKEGAIKEFERHSRLGMVEEEAFYKEVERLRKLGFKYVTLKTGAYRPADLARAVKYSSVAKIDLLTVDGASGGTGMSPWRMMNEWGIPTVELESMLYNMLRKIEEKGMHVPPVAMAGGFSLEDHIFKALALGAPYVKAICMGRATFAATMAAKTVGNLIKEGKVPPEYKKYGDSIEQVFVNAEKLKDKYGKDFSKIPAGAIGMYTYYDRLVTGLRQLMAGERKFALKHITRDDIVALTREASDVSGIPFVMESDWKEVESILNGRAVKVKNRKEPTLASA</sequence>
<name>A0A2M7S871_9BACT</name>
<proteinExistence type="inferred from homology"/>
<dbReference type="EMBL" id="PFMR01000242">
    <property type="protein sequence ID" value="PIZ15679.1"/>
    <property type="molecule type" value="Genomic_DNA"/>
</dbReference>
<gene>
    <name evidence="3" type="ORF">COY52_09105</name>
</gene>
<dbReference type="GO" id="GO:0015930">
    <property type="term" value="F:glutamate synthase activity"/>
    <property type="evidence" value="ECO:0007669"/>
    <property type="project" value="InterPro"/>
</dbReference>
<dbReference type="InterPro" id="IPR013785">
    <property type="entry name" value="Aldolase_TIM"/>
</dbReference>
<dbReference type="Proteomes" id="UP000229307">
    <property type="component" value="Unassembled WGS sequence"/>
</dbReference>
<dbReference type="SUPFAM" id="SSF51395">
    <property type="entry name" value="FMN-linked oxidoreductases"/>
    <property type="match status" value="1"/>
</dbReference>
<dbReference type="AlphaFoldDB" id="A0A2M7S871"/>
<dbReference type="InterPro" id="IPR002932">
    <property type="entry name" value="Glu_synthdom"/>
</dbReference>
<reference evidence="4" key="1">
    <citation type="submission" date="2017-09" db="EMBL/GenBank/DDBJ databases">
        <title>Depth-based differentiation of microbial function through sediment-hosted aquifers and enrichment of novel symbionts in the deep terrestrial subsurface.</title>
        <authorList>
            <person name="Probst A.J."/>
            <person name="Ladd B."/>
            <person name="Jarett J.K."/>
            <person name="Geller-Mcgrath D.E."/>
            <person name="Sieber C.M.K."/>
            <person name="Emerson J.B."/>
            <person name="Anantharaman K."/>
            <person name="Thomas B.C."/>
            <person name="Malmstrom R."/>
            <person name="Stieglmeier M."/>
            <person name="Klingl A."/>
            <person name="Woyke T."/>
            <person name="Ryan C.M."/>
            <person name="Banfield J.F."/>
        </authorList>
    </citation>
    <scope>NUCLEOTIDE SEQUENCE [LARGE SCALE GENOMIC DNA]</scope>
</reference>
<feature type="domain" description="Glutamate synthase" evidence="2">
    <location>
        <begin position="275"/>
        <end position="395"/>
    </location>
</feature>
<comment type="similarity">
    <text evidence="1">Belongs to the glutamate synthase family.</text>
</comment>
<evidence type="ECO:0000259" key="2">
    <source>
        <dbReference type="Pfam" id="PF01645"/>
    </source>
</evidence>
<organism evidence="3 4">
    <name type="scientific">Candidatus Desantisbacteria bacterium CG_4_10_14_0_8_um_filter_48_22</name>
    <dbReference type="NCBI Taxonomy" id="1974543"/>
    <lineage>
        <taxon>Bacteria</taxon>
        <taxon>Candidatus Desantisiibacteriota</taxon>
    </lineage>
</organism>
<dbReference type="GO" id="GO:0006537">
    <property type="term" value="P:glutamate biosynthetic process"/>
    <property type="evidence" value="ECO:0007669"/>
    <property type="project" value="InterPro"/>
</dbReference>
<evidence type="ECO:0000313" key="4">
    <source>
        <dbReference type="Proteomes" id="UP000229307"/>
    </source>
</evidence>
<dbReference type="CDD" id="cd02808">
    <property type="entry name" value="GltS_FMN"/>
    <property type="match status" value="1"/>
</dbReference>
<protein>
    <submittedName>
        <fullName evidence="3">FMN-binding glutamate synthase family protein</fullName>
    </submittedName>
</protein>